<keyword evidence="6" id="KW-0560">Oxidoreductase</keyword>
<evidence type="ECO:0000313" key="8">
    <source>
        <dbReference type="Proteomes" id="UP000037460"/>
    </source>
</evidence>
<dbReference type="GO" id="GO:0006099">
    <property type="term" value="P:tricarboxylic acid cycle"/>
    <property type="evidence" value="ECO:0007669"/>
    <property type="project" value="UniProtKB-UniPathway"/>
</dbReference>
<evidence type="ECO:0000256" key="3">
    <source>
        <dbReference type="ARBA" id="ARBA00022532"/>
    </source>
</evidence>
<evidence type="ECO:0000256" key="6">
    <source>
        <dbReference type="ARBA" id="ARBA00023002"/>
    </source>
</evidence>
<dbReference type="OrthoDB" id="498204at2759"/>
<dbReference type="PANTHER" id="PTHR43104:SF2">
    <property type="entry name" value="L-2-HYDROXYGLUTARATE DEHYDROGENASE, MITOCHONDRIAL"/>
    <property type="match status" value="1"/>
</dbReference>
<comment type="caution">
    <text evidence="7">The sequence shown here is derived from an EMBL/GenBank/DDBJ whole genome shotgun (WGS) entry which is preliminary data.</text>
</comment>
<keyword evidence="3" id="KW-0816">Tricarboxylic acid cycle</keyword>
<dbReference type="InterPro" id="IPR006231">
    <property type="entry name" value="MQO"/>
</dbReference>
<feature type="non-terminal residue" evidence="7">
    <location>
        <position position="552"/>
    </location>
</feature>
<dbReference type="SUPFAM" id="SSF51905">
    <property type="entry name" value="FAD/NAD(P)-binding domain"/>
    <property type="match status" value="1"/>
</dbReference>
<organism evidence="7 8">
    <name type="scientific">Chrysochromulina tobinii</name>
    <dbReference type="NCBI Taxonomy" id="1460289"/>
    <lineage>
        <taxon>Eukaryota</taxon>
        <taxon>Haptista</taxon>
        <taxon>Haptophyta</taxon>
        <taxon>Prymnesiophyceae</taxon>
        <taxon>Prymnesiales</taxon>
        <taxon>Chrysochromulinaceae</taxon>
        <taxon>Chrysochromulina</taxon>
    </lineage>
</organism>
<dbReference type="HAMAP" id="MF_00212">
    <property type="entry name" value="MQO"/>
    <property type="match status" value="1"/>
</dbReference>
<dbReference type="GO" id="GO:0047545">
    <property type="term" value="F:(S)-2-hydroxyglutarate dehydrogenase activity"/>
    <property type="evidence" value="ECO:0007669"/>
    <property type="project" value="TreeGrafter"/>
</dbReference>
<dbReference type="Pfam" id="PF06039">
    <property type="entry name" value="Mqo"/>
    <property type="match status" value="1"/>
</dbReference>
<keyword evidence="5" id="KW-0274">FAD</keyword>
<sequence>MPRTYHELPPVPTNGIVTAVQTCMKNVLFGREPTVKEDGIDVVLIGGGIMSATLGVMLLELEPSWRVHIYESLPNAGEEASNGWNNAGTGHAALCELNYTPESSETGKIDISKAIAINEQFQVSRQLWAYLVKKKLLPTPKTFINRTPHLSFVQGAPEVDFLRRRWELLREEPLFEGMEFTENASTIRKWAPLLMSGRDTSKKAKPIACTRVEEGTDVDYGTLTKHLVRAFIAKGGVYQSLCSAERFKQDADGQWRVTFHREDLSLNGTMEVRARFVFIGAGGATIPLLQRTGIPEIQGYGALPISAQFLCCQNPAIVAKHPSKVYGMPAADAPPTSAPHLDKRIVDGQPMMLFGPFSGLSARYLKSGSVTDAASTIRWHNCIPMAAAGLQNLKMVAHLAKEQAMTKEEKLDALRKFVPDARPEDWSLTSAGQSVQVMKWDEGDEWTVPLVGIPLRLPSSKIGCLHFEMELVSSKDGTMCGLLGAAPGASGSAQVGLDVLRSCFTSRMGGWKEKLKEMIPSFGERLNGDPAKARQNLARTAQILGLRGDDQE</sequence>
<comment type="cofactor">
    <cofactor evidence="1">
        <name>FAD</name>
        <dbReference type="ChEBI" id="CHEBI:57692"/>
    </cofactor>
</comment>
<dbReference type="GO" id="GO:0008924">
    <property type="term" value="F:L-malate dehydrogenase (quinone) activity"/>
    <property type="evidence" value="ECO:0007669"/>
    <property type="project" value="InterPro"/>
</dbReference>
<evidence type="ECO:0000256" key="4">
    <source>
        <dbReference type="ARBA" id="ARBA00022630"/>
    </source>
</evidence>
<dbReference type="PANTHER" id="PTHR43104">
    <property type="entry name" value="L-2-HYDROXYGLUTARATE DEHYDROGENASE, MITOCHONDRIAL"/>
    <property type="match status" value="1"/>
</dbReference>
<dbReference type="Proteomes" id="UP000037460">
    <property type="component" value="Unassembled WGS sequence"/>
</dbReference>
<name>A0A0M0JT19_9EUKA</name>
<keyword evidence="8" id="KW-1185">Reference proteome</keyword>
<accession>A0A0M0JT19</accession>
<protein>
    <submittedName>
        <fullName evidence="7">Malate:quinone oxidoreductase</fullName>
    </submittedName>
</protein>
<dbReference type="InterPro" id="IPR036188">
    <property type="entry name" value="FAD/NAD-bd_sf"/>
</dbReference>
<evidence type="ECO:0000313" key="7">
    <source>
        <dbReference type="EMBL" id="KOO29739.1"/>
    </source>
</evidence>
<dbReference type="NCBIfam" id="NF003606">
    <property type="entry name" value="PRK05257.2-1"/>
    <property type="match status" value="1"/>
</dbReference>
<dbReference type="NCBIfam" id="TIGR01320">
    <property type="entry name" value="mal_quin_oxido"/>
    <property type="match status" value="1"/>
</dbReference>
<evidence type="ECO:0000256" key="2">
    <source>
        <dbReference type="ARBA" id="ARBA00005163"/>
    </source>
</evidence>
<evidence type="ECO:0000256" key="1">
    <source>
        <dbReference type="ARBA" id="ARBA00001974"/>
    </source>
</evidence>
<keyword evidence="4" id="KW-0285">Flavoprotein</keyword>
<evidence type="ECO:0000256" key="5">
    <source>
        <dbReference type="ARBA" id="ARBA00022827"/>
    </source>
</evidence>
<comment type="pathway">
    <text evidence="2">Carbohydrate metabolism; tricarboxylic acid cycle.</text>
</comment>
<dbReference type="AlphaFoldDB" id="A0A0M0JT19"/>
<reference evidence="8" key="1">
    <citation type="journal article" date="2015" name="PLoS Genet.">
        <title>Genome Sequence and Transcriptome Analyses of Chrysochromulina tobin: Metabolic Tools for Enhanced Algal Fitness in the Prominent Order Prymnesiales (Haptophyceae).</title>
        <authorList>
            <person name="Hovde B.T."/>
            <person name="Deodato C.R."/>
            <person name="Hunsperger H.M."/>
            <person name="Ryken S.A."/>
            <person name="Yost W."/>
            <person name="Jha R.K."/>
            <person name="Patterson J."/>
            <person name="Monnat R.J. Jr."/>
            <person name="Barlow S.B."/>
            <person name="Starkenburg S.R."/>
            <person name="Cattolico R.A."/>
        </authorList>
    </citation>
    <scope>NUCLEOTIDE SEQUENCE</scope>
    <source>
        <strain evidence="8">CCMP291</strain>
    </source>
</reference>
<gene>
    <name evidence="7" type="ORF">Ctob_011463</name>
</gene>
<dbReference type="UniPathway" id="UPA00223"/>
<dbReference type="NCBIfam" id="NF003611">
    <property type="entry name" value="PRK05257.3-2"/>
    <property type="match status" value="1"/>
</dbReference>
<dbReference type="EMBL" id="JWZX01002368">
    <property type="protein sequence ID" value="KOO29739.1"/>
    <property type="molecule type" value="Genomic_DNA"/>
</dbReference>
<proteinExistence type="inferred from homology"/>